<keyword evidence="1 2" id="KW-0443">Lipid metabolism</keyword>
<organism evidence="5 6">
    <name type="scientific">Auraticoccus monumenti</name>
    <dbReference type="NCBI Taxonomy" id="675864"/>
    <lineage>
        <taxon>Bacteria</taxon>
        <taxon>Bacillati</taxon>
        <taxon>Actinomycetota</taxon>
        <taxon>Actinomycetes</taxon>
        <taxon>Propionibacteriales</taxon>
        <taxon>Propionibacteriaceae</taxon>
        <taxon>Auraticoccus</taxon>
    </lineage>
</organism>
<dbReference type="InterPro" id="IPR047156">
    <property type="entry name" value="Teg/CotR/CapV-like"/>
</dbReference>
<dbReference type="GO" id="GO:0016042">
    <property type="term" value="P:lipid catabolic process"/>
    <property type="evidence" value="ECO:0007669"/>
    <property type="project" value="UniProtKB-UniRule"/>
</dbReference>
<dbReference type="CDD" id="cd07199">
    <property type="entry name" value="Pat17_PNPLA8_PNPLA9_like"/>
    <property type="match status" value="1"/>
</dbReference>
<dbReference type="OrthoDB" id="9807112at2"/>
<dbReference type="GO" id="GO:0016787">
    <property type="term" value="F:hydrolase activity"/>
    <property type="evidence" value="ECO:0007669"/>
    <property type="project" value="UniProtKB-UniRule"/>
</dbReference>
<accession>A0A1G6ZSV1</accession>
<evidence type="ECO:0000259" key="4">
    <source>
        <dbReference type="PROSITE" id="PS51635"/>
    </source>
</evidence>
<dbReference type="Gene3D" id="3.40.1090.10">
    <property type="entry name" value="Cytosolic phospholipase A2 catalytic domain"/>
    <property type="match status" value="1"/>
</dbReference>
<feature type="short sequence motif" description="DGA/G" evidence="2">
    <location>
        <begin position="191"/>
        <end position="193"/>
    </location>
</feature>
<sequence>MTGAYASHGPISDPFHGQRFQILALDGGGAKALFTAHVLAHVEEDLGISITDHFDLIAGTSAGGIVALGLGAGLRPNKIADHFGDLVDRVFPARLQRRARLSRLRQPAYDSDVLHEVLVEVLGDRTLGDSCKRLVIPSWDLQRGEVHIFKTRHNERLTRDWRIKMVDVALATTAAPTYFRAARVRDAPLVDGGVWANNPSVLAIGEAVSMLGVPLETIRVLNVGTMEPFTDSPDRLENAGLLGWGPKAASVILNASSRGGMGTAMHLVGFDDFVRFDAPVPPGKFGLDRIKAESVKGYASAISRNLAPEFIAKFADHTAPVFTPLPAPSAPSEPCADALPEGDL</sequence>
<feature type="short sequence motif" description="GXSXG" evidence="2">
    <location>
        <begin position="59"/>
        <end position="63"/>
    </location>
</feature>
<name>A0A1G6ZSV1_9ACTN</name>
<evidence type="ECO:0000313" key="6">
    <source>
        <dbReference type="Proteomes" id="UP000198546"/>
    </source>
</evidence>
<feature type="domain" description="PNPLA" evidence="4">
    <location>
        <begin position="23"/>
        <end position="204"/>
    </location>
</feature>
<feature type="active site" description="Proton acceptor" evidence="2">
    <location>
        <position position="191"/>
    </location>
</feature>
<keyword evidence="2" id="KW-0378">Hydrolase</keyword>
<dbReference type="EMBL" id="LT629688">
    <property type="protein sequence ID" value="SDE05758.1"/>
    <property type="molecule type" value="Genomic_DNA"/>
</dbReference>
<protein>
    <submittedName>
        <fullName evidence="5">Patatin-like phospholipase</fullName>
    </submittedName>
</protein>
<dbReference type="PANTHER" id="PTHR24138:SF10">
    <property type="entry name" value="PHOSPHOLIPASE A2"/>
    <property type="match status" value="1"/>
</dbReference>
<dbReference type="InterPro" id="IPR002641">
    <property type="entry name" value="PNPLA_dom"/>
</dbReference>
<dbReference type="InterPro" id="IPR016035">
    <property type="entry name" value="Acyl_Trfase/lysoPLipase"/>
</dbReference>
<evidence type="ECO:0000313" key="5">
    <source>
        <dbReference type="EMBL" id="SDE05758.1"/>
    </source>
</evidence>
<dbReference type="SUPFAM" id="SSF52151">
    <property type="entry name" value="FabD/lysophospholipase-like"/>
    <property type="match status" value="1"/>
</dbReference>
<gene>
    <name evidence="5" type="ORF">SAMN04489747_2392</name>
</gene>
<dbReference type="STRING" id="675864.SAMN04489747_2392"/>
<dbReference type="AlphaFoldDB" id="A0A1G6ZSV1"/>
<dbReference type="NCBIfam" id="NF041079">
    <property type="entry name" value="CBASS_lipase"/>
    <property type="match status" value="1"/>
</dbReference>
<dbReference type="RefSeq" id="WP_090596678.1">
    <property type="nucleotide sequence ID" value="NZ_LT629688.1"/>
</dbReference>
<keyword evidence="2" id="KW-0442">Lipid degradation</keyword>
<evidence type="ECO:0000256" key="2">
    <source>
        <dbReference type="PROSITE-ProRule" id="PRU01161"/>
    </source>
</evidence>
<comment type="caution">
    <text evidence="2">Lacks conserved residue(s) required for the propagation of feature annotation.</text>
</comment>
<feature type="active site" description="Nucleophile" evidence="2">
    <location>
        <position position="61"/>
    </location>
</feature>
<keyword evidence="6" id="KW-1185">Reference proteome</keyword>
<feature type="region of interest" description="Disordered" evidence="3">
    <location>
        <begin position="325"/>
        <end position="344"/>
    </location>
</feature>
<reference evidence="5 6" key="1">
    <citation type="submission" date="2016-10" db="EMBL/GenBank/DDBJ databases">
        <authorList>
            <person name="de Groot N.N."/>
        </authorList>
    </citation>
    <scope>NUCLEOTIDE SEQUENCE [LARGE SCALE GENOMIC DNA]</scope>
    <source>
        <strain evidence="5 6">MON 2.2</strain>
    </source>
</reference>
<dbReference type="PROSITE" id="PS51635">
    <property type="entry name" value="PNPLA"/>
    <property type="match status" value="1"/>
</dbReference>
<evidence type="ECO:0000256" key="1">
    <source>
        <dbReference type="ARBA" id="ARBA00023098"/>
    </source>
</evidence>
<proteinExistence type="predicted"/>
<dbReference type="Pfam" id="PF01734">
    <property type="entry name" value="Patatin"/>
    <property type="match status" value="1"/>
</dbReference>
<evidence type="ECO:0000256" key="3">
    <source>
        <dbReference type="SAM" id="MobiDB-lite"/>
    </source>
</evidence>
<dbReference type="PANTHER" id="PTHR24138">
    <property type="entry name" value="INTRACELLLAR PHOSPHOLIPASE A FAMILY"/>
    <property type="match status" value="1"/>
</dbReference>
<dbReference type="Proteomes" id="UP000198546">
    <property type="component" value="Chromosome i"/>
</dbReference>